<dbReference type="HOGENOM" id="CLU_002764_3_1_1"/>
<dbReference type="EMBL" id="KI280728">
    <property type="protein sequence ID" value="ESA16806.1"/>
    <property type="molecule type" value="Genomic_DNA"/>
</dbReference>
<evidence type="ECO:0000313" key="1">
    <source>
        <dbReference type="EMBL" id="ESA16806.1"/>
    </source>
</evidence>
<gene>
    <name evidence="1" type="ORF">GLOINDRAFT_22431</name>
</gene>
<accession>U9UMG0</accession>
<sequence>MVSIISYDNLILISRLRLNESLVIDSDLETFKEIQPGIVNFNEKLSLDEWVGNAVNKNLISWTRDFKLFQGLIINKYDEIEISKKTPVDVIEVPKVNLNNKSYLKIINSSTNLEFALISNNIFPFKNLSAFPFVKNDKSDKGYDHDHVLIKCEKYEIFLNTNNIKPTKEFEQSIEEALNSMKPLKALQVVHDEYGHLFPQKIVLGKSLKNLLQNFPPTTLDIDANDILGLSDKLNISYLLTQKGRIIEKNELRDWIQNINNHLEVVEFDNIIPLYKILGVEQQRKIDDILKNNFRIIMTGITELTDSKNNIENYKRINFGLSLESENYEVFGSIISENNTKLEEIYVNFGLYDFNGFYAIIKEVKETSIDITKCYVSWVAVGKPFRISVFSPKNRELQVNYIEKSVKLQLRKSNYISIDTSFDLHEGYTVFLNGKQDLLTNVQIESSHTIQSNTDGSSLSDNDSIPEDNDLYSANEIVLRICILSTNYKSLKIDNVKEKECHLDLIGYLLIEENFIGSSFIESDEESNDKVIDEIIVSKLSVIYFFYCILRNVNSLFV</sequence>
<dbReference type="AlphaFoldDB" id="U9UMG0"/>
<proteinExistence type="predicted"/>
<dbReference type="VEuPathDB" id="FungiDB:RhiirFUN_016933"/>
<protein>
    <recommendedName>
        <fullName evidence="2">MACPF domain-containing protein</fullName>
    </recommendedName>
</protein>
<organism evidence="1">
    <name type="scientific">Rhizophagus irregularis (strain DAOM 181602 / DAOM 197198 / MUCL 43194)</name>
    <name type="common">Arbuscular mycorrhizal fungus</name>
    <name type="synonym">Glomus intraradices</name>
    <dbReference type="NCBI Taxonomy" id="747089"/>
    <lineage>
        <taxon>Eukaryota</taxon>
        <taxon>Fungi</taxon>
        <taxon>Fungi incertae sedis</taxon>
        <taxon>Mucoromycota</taxon>
        <taxon>Glomeromycotina</taxon>
        <taxon>Glomeromycetes</taxon>
        <taxon>Glomerales</taxon>
        <taxon>Glomeraceae</taxon>
        <taxon>Rhizophagus</taxon>
    </lineage>
</organism>
<reference evidence="1" key="1">
    <citation type="submission" date="2013-07" db="EMBL/GenBank/DDBJ databases">
        <title>The genome of an arbuscular mycorrhizal fungus provides insights into the evolution of the oldest plant symbiosis.</title>
        <authorList>
            <consortium name="DOE Joint Genome Institute"/>
            <person name="Tisserant E."/>
            <person name="Malbreil M."/>
            <person name="Kuo A."/>
            <person name="Kohler A."/>
            <person name="Symeonidi A."/>
            <person name="Balestrini R."/>
            <person name="Charron P."/>
            <person name="Duensing N."/>
            <person name="Frei-dit-Frey N."/>
            <person name="Gianinazzi-Pearson V."/>
            <person name="Gilbert B."/>
            <person name="Handa Y."/>
            <person name="Hijri M."/>
            <person name="Kaul R."/>
            <person name="Kawaguchi M."/>
            <person name="Krajinski F."/>
            <person name="Lammers P."/>
            <person name="Lapierre D."/>
            <person name="Masclaux F.G."/>
            <person name="Murat C."/>
            <person name="Morin E."/>
            <person name="Ndikumana S."/>
            <person name="Pagni M."/>
            <person name="Petitpierre D."/>
            <person name="Requena N."/>
            <person name="Rosikiewicz P."/>
            <person name="Riley R."/>
            <person name="Saito K."/>
            <person name="San Clemente H."/>
            <person name="Shapiro H."/>
            <person name="van Tuinen D."/>
            <person name="Becard G."/>
            <person name="Bonfante P."/>
            <person name="Paszkowski U."/>
            <person name="Shachar-Hill Y."/>
            <person name="Young J.P."/>
            <person name="Sanders I.R."/>
            <person name="Henrissat B."/>
            <person name="Rensing S.A."/>
            <person name="Grigoriev I.V."/>
            <person name="Corradi N."/>
            <person name="Roux C."/>
            <person name="Martin F."/>
        </authorList>
    </citation>
    <scope>NUCLEOTIDE SEQUENCE</scope>
    <source>
        <strain evidence="1">DAOM 197198</strain>
    </source>
</reference>
<evidence type="ECO:0008006" key="2">
    <source>
        <dbReference type="Google" id="ProtNLM"/>
    </source>
</evidence>
<name>U9UMG0_RHIID</name>